<comment type="caution">
    <text evidence="1">The sequence shown here is derived from an EMBL/GenBank/DDBJ whole genome shotgun (WGS) entry which is preliminary data.</text>
</comment>
<dbReference type="AlphaFoldDB" id="A0A8T0XHC3"/>
<name>A0A8T0XHC3_PANVG</name>
<accession>A0A8T0XHC3</accession>
<reference evidence="1" key="1">
    <citation type="submission" date="2020-05" db="EMBL/GenBank/DDBJ databases">
        <title>WGS assembly of Panicum virgatum.</title>
        <authorList>
            <person name="Lovell J.T."/>
            <person name="Jenkins J."/>
            <person name="Shu S."/>
            <person name="Juenger T.E."/>
            <person name="Schmutz J."/>
        </authorList>
    </citation>
    <scope>NUCLEOTIDE SEQUENCE</scope>
    <source>
        <strain evidence="1">AP13</strain>
    </source>
</reference>
<sequence>MRRDGLARGLEVEAALAAEAAWDLREAVACMAGGSLDMDVDSPPHLPMETSANKISLSLKDSDF</sequence>
<dbReference type="EMBL" id="CM029037">
    <property type="protein sequence ID" value="KAG2658288.1"/>
    <property type="molecule type" value="Genomic_DNA"/>
</dbReference>
<evidence type="ECO:0000313" key="1">
    <source>
        <dbReference type="EMBL" id="KAG2658288.1"/>
    </source>
</evidence>
<evidence type="ECO:0000313" key="2">
    <source>
        <dbReference type="Proteomes" id="UP000823388"/>
    </source>
</evidence>
<organism evidence="1 2">
    <name type="scientific">Panicum virgatum</name>
    <name type="common">Blackwell switchgrass</name>
    <dbReference type="NCBI Taxonomy" id="38727"/>
    <lineage>
        <taxon>Eukaryota</taxon>
        <taxon>Viridiplantae</taxon>
        <taxon>Streptophyta</taxon>
        <taxon>Embryophyta</taxon>
        <taxon>Tracheophyta</taxon>
        <taxon>Spermatophyta</taxon>
        <taxon>Magnoliopsida</taxon>
        <taxon>Liliopsida</taxon>
        <taxon>Poales</taxon>
        <taxon>Poaceae</taxon>
        <taxon>PACMAD clade</taxon>
        <taxon>Panicoideae</taxon>
        <taxon>Panicodae</taxon>
        <taxon>Paniceae</taxon>
        <taxon>Panicinae</taxon>
        <taxon>Panicum</taxon>
        <taxon>Panicum sect. Hiantes</taxon>
    </lineage>
</organism>
<keyword evidence="2" id="KW-1185">Reference proteome</keyword>
<proteinExistence type="predicted"/>
<dbReference type="Proteomes" id="UP000823388">
    <property type="component" value="Chromosome 1K"/>
</dbReference>
<gene>
    <name evidence="1" type="ORF">PVAP13_1KG249510</name>
</gene>
<protein>
    <submittedName>
        <fullName evidence="1">Uncharacterized protein</fullName>
    </submittedName>
</protein>